<dbReference type="EMBL" id="JACGWL010000001">
    <property type="protein sequence ID" value="KAK4410766.1"/>
    <property type="molecule type" value="Genomic_DNA"/>
</dbReference>
<evidence type="ECO:0000256" key="3">
    <source>
        <dbReference type="ARBA" id="ARBA00022723"/>
    </source>
</evidence>
<reference evidence="6" key="2">
    <citation type="journal article" date="2024" name="Plant">
        <title>Genomic evolution and insights into agronomic trait innovations of Sesamum species.</title>
        <authorList>
            <person name="Miao H."/>
            <person name="Wang L."/>
            <person name="Qu L."/>
            <person name="Liu H."/>
            <person name="Sun Y."/>
            <person name="Le M."/>
            <person name="Wang Q."/>
            <person name="Wei S."/>
            <person name="Zheng Y."/>
            <person name="Lin W."/>
            <person name="Duan Y."/>
            <person name="Cao H."/>
            <person name="Xiong S."/>
            <person name="Wang X."/>
            <person name="Wei L."/>
            <person name="Li C."/>
            <person name="Ma Q."/>
            <person name="Ju M."/>
            <person name="Zhao R."/>
            <person name="Li G."/>
            <person name="Mu C."/>
            <person name="Tian Q."/>
            <person name="Mei H."/>
            <person name="Zhang T."/>
            <person name="Gao T."/>
            <person name="Zhang H."/>
        </authorList>
    </citation>
    <scope>NUCLEOTIDE SEQUENCE</scope>
    <source>
        <strain evidence="6">K16</strain>
    </source>
</reference>
<evidence type="ECO:0000313" key="6">
    <source>
        <dbReference type="EMBL" id="KAK4410766.1"/>
    </source>
</evidence>
<dbReference type="InterPro" id="IPR036396">
    <property type="entry name" value="Cyt_P450_sf"/>
</dbReference>
<keyword evidence="7" id="KW-1185">Reference proteome</keyword>
<protein>
    <submittedName>
        <fullName evidence="6">Cytochrome</fullName>
    </submittedName>
</protein>
<name>A0AAE2C6F9_9LAMI</name>
<keyword evidence="5" id="KW-0408">Iron</keyword>
<keyword evidence="3" id="KW-0479">Metal-binding</keyword>
<sequence length="158" mass="17710">MWGAAPVFAVWRLKRALNVGLEKELKEAVKLVCGSVNEMIWSKEESMDSDSGNDLLSKFLKAGLDVELVRNMVISFLMAGTDSTSAAVTWLLWLLTGHRKIEKQVVDEVTSIKNSEQLGFDDLKGMNFMKACLCESMRLYPPLVLLPVVLSPMKHICY</sequence>
<evidence type="ECO:0000313" key="7">
    <source>
        <dbReference type="Proteomes" id="UP001289374"/>
    </source>
</evidence>
<comment type="caution">
    <text evidence="6">The sequence shown here is derived from an EMBL/GenBank/DDBJ whole genome shotgun (WGS) entry which is preliminary data.</text>
</comment>
<dbReference type="AlphaFoldDB" id="A0AAE2C6F9"/>
<gene>
    <name evidence="6" type="ORF">Sango_0149600</name>
</gene>
<dbReference type="GO" id="GO:0020037">
    <property type="term" value="F:heme binding"/>
    <property type="evidence" value="ECO:0007669"/>
    <property type="project" value="InterPro"/>
</dbReference>
<dbReference type="Proteomes" id="UP001289374">
    <property type="component" value="Unassembled WGS sequence"/>
</dbReference>
<evidence type="ECO:0000256" key="5">
    <source>
        <dbReference type="ARBA" id="ARBA00023004"/>
    </source>
</evidence>
<proteinExistence type="inferred from homology"/>
<dbReference type="GO" id="GO:0016705">
    <property type="term" value="F:oxidoreductase activity, acting on paired donors, with incorporation or reduction of molecular oxygen"/>
    <property type="evidence" value="ECO:0007669"/>
    <property type="project" value="InterPro"/>
</dbReference>
<reference evidence="6" key="1">
    <citation type="submission" date="2020-06" db="EMBL/GenBank/DDBJ databases">
        <authorList>
            <person name="Li T."/>
            <person name="Hu X."/>
            <person name="Zhang T."/>
            <person name="Song X."/>
            <person name="Zhang H."/>
            <person name="Dai N."/>
            <person name="Sheng W."/>
            <person name="Hou X."/>
            <person name="Wei L."/>
        </authorList>
    </citation>
    <scope>NUCLEOTIDE SEQUENCE</scope>
    <source>
        <strain evidence="6">K16</strain>
        <tissue evidence="6">Leaf</tissue>
    </source>
</reference>
<comment type="similarity">
    <text evidence="2">Belongs to the cytochrome P450 family.</text>
</comment>
<dbReference type="Gene3D" id="1.10.630.10">
    <property type="entry name" value="Cytochrome P450"/>
    <property type="match status" value="1"/>
</dbReference>
<evidence type="ECO:0000256" key="1">
    <source>
        <dbReference type="ARBA" id="ARBA00001971"/>
    </source>
</evidence>
<organism evidence="6 7">
    <name type="scientific">Sesamum angolense</name>
    <dbReference type="NCBI Taxonomy" id="2727404"/>
    <lineage>
        <taxon>Eukaryota</taxon>
        <taxon>Viridiplantae</taxon>
        <taxon>Streptophyta</taxon>
        <taxon>Embryophyta</taxon>
        <taxon>Tracheophyta</taxon>
        <taxon>Spermatophyta</taxon>
        <taxon>Magnoliopsida</taxon>
        <taxon>eudicotyledons</taxon>
        <taxon>Gunneridae</taxon>
        <taxon>Pentapetalae</taxon>
        <taxon>asterids</taxon>
        <taxon>lamiids</taxon>
        <taxon>Lamiales</taxon>
        <taxon>Pedaliaceae</taxon>
        <taxon>Sesamum</taxon>
    </lineage>
</organism>
<dbReference type="SUPFAM" id="SSF48264">
    <property type="entry name" value="Cytochrome P450"/>
    <property type="match status" value="1"/>
</dbReference>
<accession>A0AAE2C6F9</accession>
<dbReference type="GO" id="GO:0005506">
    <property type="term" value="F:iron ion binding"/>
    <property type="evidence" value="ECO:0007669"/>
    <property type="project" value="InterPro"/>
</dbReference>
<keyword evidence="4" id="KW-0560">Oxidoreductase</keyword>
<dbReference type="InterPro" id="IPR001128">
    <property type="entry name" value="Cyt_P450"/>
</dbReference>
<dbReference type="PANTHER" id="PTHR24296">
    <property type="entry name" value="CYTOCHROME P450"/>
    <property type="match status" value="1"/>
</dbReference>
<dbReference type="Pfam" id="PF00067">
    <property type="entry name" value="p450"/>
    <property type="match status" value="1"/>
</dbReference>
<evidence type="ECO:0000256" key="4">
    <source>
        <dbReference type="ARBA" id="ARBA00023002"/>
    </source>
</evidence>
<dbReference type="PRINTS" id="PR00385">
    <property type="entry name" value="P450"/>
</dbReference>
<evidence type="ECO:0000256" key="2">
    <source>
        <dbReference type="ARBA" id="ARBA00010617"/>
    </source>
</evidence>
<comment type="cofactor">
    <cofactor evidence="1">
        <name>heme</name>
        <dbReference type="ChEBI" id="CHEBI:30413"/>
    </cofactor>
</comment>
<dbReference type="GO" id="GO:0004497">
    <property type="term" value="F:monooxygenase activity"/>
    <property type="evidence" value="ECO:0007669"/>
    <property type="project" value="InterPro"/>
</dbReference>